<keyword evidence="4" id="KW-1185">Reference proteome</keyword>
<keyword evidence="1" id="KW-0472">Membrane</keyword>
<name>A0ABS3JHG1_9BACT</name>
<feature type="transmembrane region" description="Helical" evidence="1">
    <location>
        <begin position="55"/>
        <end position="73"/>
    </location>
</feature>
<reference evidence="3 4" key="1">
    <citation type="submission" date="2021-03" db="EMBL/GenBank/DDBJ databases">
        <title>Fibrella sp. HMF5405 genome sequencing and assembly.</title>
        <authorList>
            <person name="Kang H."/>
            <person name="Kim H."/>
            <person name="Bae S."/>
            <person name="Joh K."/>
        </authorList>
    </citation>
    <scope>NUCLEOTIDE SEQUENCE [LARGE SCALE GENOMIC DNA]</scope>
    <source>
        <strain evidence="3 4">HMF5405</strain>
    </source>
</reference>
<feature type="chain" id="PRO_5045952950" description="CPBP family intramembrane metalloprotease" evidence="2">
    <location>
        <begin position="23"/>
        <end position="79"/>
    </location>
</feature>
<sequence length="79" mass="8932">MKKERSLLTLLLLVFCVTASFAQTTTTQQVVVNNGIGLGSAIAVAISWSRNKSILWAIIHGVLSWFYVIYYYFTREAEK</sequence>
<keyword evidence="1" id="KW-0812">Transmembrane</keyword>
<evidence type="ECO:0000313" key="3">
    <source>
        <dbReference type="EMBL" id="MBO0949444.1"/>
    </source>
</evidence>
<feature type="signal peptide" evidence="2">
    <location>
        <begin position="1"/>
        <end position="22"/>
    </location>
</feature>
<evidence type="ECO:0008006" key="5">
    <source>
        <dbReference type="Google" id="ProtNLM"/>
    </source>
</evidence>
<evidence type="ECO:0000256" key="2">
    <source>
        <dbReference type="SAM" id="SignalP"/>
    </source>
</evidence>
<organism evidence="3 4">
    <name type="scientific">Fibrella forsythiae</name>
    <dbReference type="NCBI Taxonomy" id="2817061"/>
    <lineage>
        <taxon>Bacteria</taxon>
        <taxon>Pseudomonadati</taxon>
        <taxon>Bacteroidota</taxon>
        <taxon>Cytophagia</taxon>
        <taxon>Cytophagales</taxon>
        <taxon>Spirosomataceae</taxon>
        <taxon>Fibrella</taxon>
    </lineage>
</organism>
<accession>A0ABS3JHG1</accession>
<protein>
    <recommendedName>
        <fullName evidence="5">CPBP family intramembrane metalloprotease</fullName>
    </recommendedName>
</protein>
<keyword evidence="2" id="KW-0732">Signal</keyword>
<evidence type="ECO:0000256" key="1">
    <source>
        <dbReference type="SAM" id="Phobius"/>
    </source>
</evidence>
<keyword evidence="1" id="KW-1133">Transmembrane helix</keyword>
<dbReference type="EMBL" id="JAFMYW010000003">
    <property type="protein sequence ID" value="MBO0949444.1"/>
    <property type="molecule type" value="Genomic_DNA"/>
</dbReference>
<comment type="caution">
    <text evidence="3">The sequence shown here is derived from an EMBL/GenBank/DDBJ whole genome shotgun (WGS) entry which is preliminary data.</text>
</comment>
<dbReference type="Proteomes" id="UP000664628">
    <property type="component" value="Unassembled WGS sequence"/>
</dbReference>
<gene>
    <name evidence="3" type="ORF">J2I46_12685</name>
</gene>
<evidence type="ECO:0000313" key="4">
    <source>
        <dbReference type="Proteomes" id="UP000664628"/>
    </source>
</evidence>
<dbReference type="RefSeq" id="WP_207329403.1">
    <property type="nucleotide sequence ID" value="NZ_JAFMYW010000003.1"/>
</dbReference>
<proteinExistence type="predicted"/>